<accession>A0AB39T3Q0</accession>
<reference evidence="1" key="1">
    <citation type="submission" date="2024-07" db="EMBL/GenBank/DDBJ databases">
        <authorList>
            <person name="Yu S.T."/>
        </authorList>
    </citation>
    <scope>NUCLEOTIDE SEQUENCE</scope>
    <source>
        <strain evidence="1">R44</strain>
    </source>
</reference>
<name>A0AB39T3Q0_9ACTN</name>
<evidence type="ECO:0000313" key="1">
    <source>
        <dbReference type="EMBL" id="XDQ74567.1"/>
    </source>
</evidence>
<dbReference type="RefSeq" id="WP_369147090.1">
    <property type="nucleotide sequence ID" value="NZ_CP163444.1"/>
</dbReference>
<gene>
    <name evidence="1" type="ORF">AB5J54_30390</name>
</gene>
<dbReference type="AlphaFoldDB" id="A0AB39T3Q0"/>
<organism evidence="1">
    <name type="scientific">Streptomyces sp. R44</name>
    <dbReference type="NCBI Taxonomy" id="3238633"/>
    <lineage>
        <taxon>Bacteria</taxon>
        <taxon>Bacillati</taxon>
        <taxon>Actinomycetota</taxon>
        <taxon>Actinomycetes</taxon>
        <taxon>Kitasatosporales</taxon>
        <taxon>Streptomycetaceae</taxon>
        <taxon>Streptomyces</taxon>
    </lineage>
</organism>
<sequence length="63" mass="7118">MSYIDVHVYDGDPEEYNADEPETVGTREVGNRSFRDGEELEAAAYIVGLLADGRHFDVRRTVN</sequence>
<proteinExistence type="predicted"/>
<dbReference type="EMBL" id="CP163444">
    <property type="protein sequence ID" value="XDQ74567.1"/>
    <property type="molecule type" value="Genomic_DNA"/>
</dbReference>
<protein>
    <submittedName>
        <fullName evidence="1">Uncharacterized protein</fullName>
    </submittedName>
</protein>